<name>A0ABZ2WUT7_9HYPO</name>
<protein>
    <submittedName>
        <fullName evidence="1">Protein-tyrosine phosphatase-like protein</fullName>
    </submittedName>
</protein>
<dbReference type="InterPro" id="IPR029021">
    <property type="entry name" value="Prot-tyrosine_phosphatase-like"/>
</dbReference>
<organism evidence="1 2">
    <name type="scientific">Fusarium acuminatum</name>
    <dbReference type="NCBI Taxonomy" id="5515"/>
    <lineage>
        <taxon>Eukaryota</taxon>
        <taxon>Fungi</taxon>
        <taxon>Dikarya</taxon>
        <taxon>Ascomycota</taxon>
        <taxon>Pezizomycotina</taxon>
        <taxon>Sordariomycetes</taxon>
        <taxon>Hypocreomycetidae</taxon>
        <taxon>Hypocreales</taxon>
        <taxon>Nectriaceae</taxon>
        <taxon>Fusarium</taxon>
        <taxon>Fusarium tricinctum species complex</taxon>
    </lineage>
</organism>
<keyword evidence="2" id="KW-1185">Reference proteome</keyword>
<dbReference type="EMBL" id="CP151261">
    <property type="protein sequence ID" value="WZH43559.1"/>
    <property type="molecule type" value="Genomic_DNA"/>
</dbReference>
<accession>A0ABZ2WUT7</accession>
<reference evidence="1 2" key="1">
    <citation type="submission" date="2024-04" db="EMBL/GenBank/DDBJ databases">
        <title>Complete genome sequence of Fusarium acuminatum.</title>
        <authorList>
            <person name="Lan B."/>
        </authorList>
    </citation>
    <scope>NUCLEOTIDE SEQUENCE [LARGE SCALE GENOMIC DNA]</scope>
    <source>
        <strain evidence="1">1A</strain>
    </source>
</reference>
<dbReference type="SUPFAM" id="SSF52799">
    <property type="entry name" value="(Phosphotyrosine protein) phosphatases II"/>
    <property type="match status" value="1"/>
</dbReference>
<evidence type="ECO:0000313" key="1">
    <source>
        <dbReference type="EMBL" id="WZH43559.1"/>
    </source>
</evidence>
<dbReference type="InterPro" id="IPR026893">
    <property type="entry name" value="Tyr/Ser_Pase_IphP-type"/>
</dbReference>
<proteinExistence type="predicted"/>
<gene>
    <name evidence="1" type="ORF">QYS62_004566</name>
</gene>
<sequence length="302" mass="33280">MSVSRDVLEALSTTHIRDPIPLEALAPALNSKPFIPSKSLINIRDLGAVPGSAIRPGLIFRSGMLDAAAADPEAISWLASNVKTVFDLRSVEERAAYPSPEVPGVEFVYHERVATYPQPTPADFAVDDGSTAWREQLMAVMAAYKPSLRAVLQHVKDNPNEPFLFHCTGKKTALYYVQHNSEKLPRLITPYSTKAGRDRTGVTAGLLQTLAGTPEKDVILDYMLSRIGTEPARERLIAFVKDNIDVQDYEVPGFWNMVSLRPTFWKAFVGGVDAEYGGWEGYVKGLGFSGEELKTIKKNLRG</sequence>
<dbReference type="Proteomes" id="UP001489902">
    <property type="component" value="Chromosome 2"/>
</dbReference>
<dbReference type="Pfam" id="PF13350">
    <property type="entry name" value="Y_phosphatase3"/>
    <property type="match status" value="2"/>
</dbReference>
<dbReference type="Gene3D" id="3.90.190.10">
    <property type="entry name" value="Protein tyrosine phosphatase superfamily"/>
    <property type="match status" value="1"/>
</dbReference>
<evidence type="ECO:0000313" key="2">
    <source>
        <dbReference type="Proteomes" id="UP001489902"/>
    </source>
</evidence>